<keyword evidence="5 6" id="KW-0472">Membrane</keyword>
<name>A0A2K2G5M8_9SPHN</name>
<evidence type="ECO:0000256" key="5">
    <source>
        <dbReference type="ARBA" id="ARBA00023136"/>
    </source>
</evidence>
<evidence type="ECO:0000256" key="4">
    <source>
        <dbReference type="ARBA" id="ARBA00022989"/>
    </source>
</evidence>
<dbReference type="InterPro" id="IPR051542">
    <property type="entry name" value="Hydrogenase_cytochrome"/>
</dbReference>
<dbReference type="AlphaFoldDB" id="A0A2K2G5M8"/>
<dbReference type="RefSeq" id="WP_103094278.1">
    <property type="nucleotide sequence ID" value="NZ_LYMM01000002.1"/>
</dbReference>
<feature type="transmembrane region" description="Helical" evidence="6">
    <location>
        <begin position="12"/>
        <end position="30"/>
    </location>
</feature>
<evidence type="ECO:0000256" key="6">
    <source>
        <dbReference type="SAM" id="Phobius"/>
    </source>
</evidence>
<dbReference type="PANTHER" id="PTHR30485">
    <property type="entry name" value="NI/FE-HYDROGENASE 1 B-TYPE CYTOCHROME SUBUNIT"/>
    <property type="match status" value="1"/>
</dbReference>
<keyword evidence="4 6" id="KW-1133">Transmembrane helix</keyword>
<comment type="caution">
    <text evidence="8">The sequence shown here is derived from an EMBL/GenBank/DDBJ whole genome shotgun (WGS) entry which is preliminary data.</text>
</comment>
<dbReference type="GO" id="GO:0005886">
    <property type="term" value="C:plasma membrane"/>
    <property type="evidence" value="ECO:0007669"/>
    <property type="project" value="UniProtKB-SubCell"/>
</dbReference>
<proteinExistence type="predicted"/>
<dbReference type="PANTHER" id="PTHR30485:SF2">
    <property type="entry name" value="BLL0597 PROTEIN"/>
    <property type="match status" value="1"/>
</dbReference>
<dbReference type="Gene3D" id="1.20.950.20">
    <property type="entry name" value="Transmembrane di-heme cytochromes, Chain C"/>
    <property type="match status" value="1"/>
</dbReference>
<protein>
    <submittedName>
        <fullName evidence="8">Ni/Fe-hydrogenase 1 b-type cytochrome subunit</fullName>
    </submittedName>
</protein>
<dbReference type="GO" id="GO:0022904">
    <property type="term" value="P:respiratory electron transport chain"/>
    <property type="evidence" value="ECO:0007669"/>
    <property type="project" value="InterPro"/>
</dbReference>
<feature type="transmembrane region" description="Helical" evidence="6">
    <location>
        <begin position="97"/>
        <end position="120"/>
    </location>
</feature>
<comment type="subcellular location">
    <subcellularLocation>
        <location evidence="1">Cell membrane</location>
        <topology evidence="1">Multi-pass membrane protein</topology>
    </subcellularLocation>
</comment>
<evidence type="ECO:0000259" key="7">
    <source>
        <dbReference type="Pfam" id="PF01292"/>
    </source>
</evidence>
<dbReference type="OrthoDB" id="196472at2"/>
<evidence type="ECO:0000313" key="9">
    <source>
        <dbReference type="Proteomes" id="UP000236327"/>
    </source>
</evidence>
<evidence type="ECO:0000256" key="3">
    <source>
        <dbReference type="ARBA" id="ARBA00022692"/>
    </source>
</evidence>
<keyword evidence="3 6" id="KW-0812">Transmembrane</keyword>
<evidence type="ECO:0000256" key="2">
    <source>
        <dbReference type="ARBA" id="ARBA00022475"/>
    </source>
</evidence>
<keyword evidence="2" id="KW-1003">Cell membrane</keyword>
<dbReference type="SUPFAM" id="SSF81342">
    <property type="entry name" value="Transmembrane di-heme cytochromes"/>
    <property type="match status" value="1"/>
</dbReference>
<evidence type="ECO:0000256" key="1">
    <source>
        <dbReference type="ARBA" id="ARBA00004651"/>
    </source>
</evidence>
<feature type="transmembrane region" description="Helical" evidence="6">
    <location>
        <begin position="150"/>
        <end position="171"/>
    </location>
</feature>
<dbReference type="InterPro" id="IPR016174">
    <property type="entry name" value="Di-haem_cyt_TM"/>
</dbReference>
<dbReference type="Proteomes" id="UP000236327">
    <property type="component" value="Unassembled WGS sequence"/>
</dbReference>
<dbReference type="GO" id="GO:0009055">
    <property type="term" value="F:electron transfer activity"/>
    <property type="evidence" value="ECO:0007669"/>
    <property type="project" value="InterPro"/>
</dbReference>
<feature type="domain" description="Cytochrome b561 bacterial/Ni-hydrogenase" evidence="7">
    <location>
        <begin position="9"/>
        <end position="183"/>
    </location>
</feature>
<sequence length="229" mass="25044">MTTRSITPVWDPTIRLFHWLLVALIAFSWWSGEQHDLERHRLSGYGILALLVFRVYWGFFGPRTARFASFVRGPGAVVAYLKALGSRKAGHADGHNPLGGWSVVAMLLAVGAMVTAGLFASDIDMLYDGPLATYVSFDQSSAASDLHSTIFNVILALVALHVIAVAFYLVWKRQNLVRPMITGKRPAAPEEPTQDLRWSPVKALIGIAIAVAFAWAVSTGFQFGNAPAY</sequence>
<feature type="transmembrane region" description="Helical" evidence="6">
    <location>
        <begin position="42"/>
        <end position="59"/>
    </location>
</feature>
<keyword evidence="9" id="KW-1185">Reference proteome</keyword>
<organism evidence="8 9">
    <name type="scientific">Novosphingobium guangzhouense</name>
    <dbReference type="NCBI Taxonomy" id="1850347"/>
    <lineage>
        <taxon>Bacteria</taxon>
        <taxon>Pseudomonadati</taxon>
        <taxon>Pseudomonadota</taxon>
        <taxon>Alphaproteobacteria</taxon>
        <taxon>Sphingomonadales</taxon>
        <taxon>Sphingomonadaceae</taxon>
        <taxon>Novosphingobium</taxon>
    </lineage>
</organism>
<dbReference type="GO" id="GO:0020037">
    <property type="term" value="F:heme binding"/>
    <property type="evidence" value="ECO:0007669"/>
    <property type="project" value="TreeGrafter"/>
</dbReference>
<evidence type="ECO:0000313" key="8">
    <source>
        <dbReference type="EMBL" id="PNU06340.1"/>
    </source>
</evidence>
<reference evidence="8 9" key="1">
    <citation type="submission" date="2016-05" db="EMBL/GenBank/DDBJ databases">
        <title>Complete genome sequence of Novosphingobium guangzhouense SA925(T).</title>
        <authorList>
            <person name="Sha S."/>
        </authorList>
    </citation>
    <scope>NUCLEOTIDE SEQUENCE [LARGE SCALE GENOMIC DNA]</scope>
    <source>
        <strain evidence="8 9">SA925</strain>
    </source>
</reference>
<dbReference type="InterPro" id="IPR011577">
    <property type="entry name" value="Cyt_b561_bac/Ni-Hgenase"/>
</dbReference>
<dbReference type="EMBL" id="LYMM01000002">
    <property type="protein sequence ID" value="PNU06340.1"/>
    <property type="molecule type" value="Genomic_DNA"/>
</dbReference>
<accession>A0A2K2G5M8</accession>
<dbReference type="Pfam" id="PF01292">
    <property type="entry name" value="Ni_hydr_CYTB"/>
    <property type="match status" value="1"/>
</dbReference>
<feature type="transmembrane region" description="Helical" evidence="6">
    <location>
        <begin position="203"/>
        <end position="223"/>
    </location>
</feature>
<gene>
    <name evidence="8" type="ORF">A8V01_01950</name>
</gene>